<sequence length="68" mass="8121">MRLWEVILYFKYDNGKRTKQRYIVMAIAPLRALELVFEKRSHFLKNTLGDLVNVQINYNEAEVLLYGD</sequence>
<proteinExistence type="predicted"/>
<name>A0A0F9NR10_9ZZZZ</name>
<evidence type="ECO:0000313" key="1">
    <source>
        <dbReference type="EMBL" id="KKN14517.1"/>
    </source>
</evidence>
<dbReference type="AlphaFoldDB" id="A0A0F9NR10"/>
<gene>
    <name evidence="1" type="ORF">LCGC14_0995200</name>
</gene>
<reference evidence="1" key="1">
    <citation type="journal article" date="2015" name="Nature">
        <title>Complex archaea that bridge the gap between prokaryotes and eukaryotes.</title>
        <authorList>
            <person name="Spang A."/>
            <person name="Saw J.H."/>
            <person name="Jorgensen S.L."/>
            <person name="Zaremba-Niedzwiedzka K."/>
            <person name="Martijn J."/>
            <person name="Lind A.E."/>
            <person name="van Eijk R."/>
            <person name="Schleper C."/>
            <person name="Guy L."/>
            <person name="Ettema T.J."/>
        </authorList>
    </citation>
    <scope>NUCLEOTIDE SEQUENCE</scope>
</reference>
<dbReference type="EMBL" id="LAZR01003807">
    <property type="protein sequence ID" value="KKN14517.1"/>
    <property type="molecule type" value="Genomic_DNA"/>
</dbReference>
<accession>A0A0F9NR10</accession>
<protein>
    <submittedName>
        <fullName evidence="1">Uncharacterized protein</fullName>
    </submittedName>
</protein>
<comment type="caution">
    <text evidence="1">The sequence shown here is derived from an EMBL/GenBank/DDBJ whole genome shotgun (WGS) entry which is preliminary data.</text>
</comment>
<organism evidence="1">
    <name type="scientific">marine sediment metagenome</name>
    <dbReference type="NCBI Taxonomy" id="412755"/>
    <lineage>
        <taxon>unclassified sequences</taxon>
        <taxon>metagenomes</taxon>
        <taxon>ecological metagenomes</taxon>
    </lineage>
</organism>